<protein>
    <submittedName>
        <fullName evidence="1">Uncharacterized protein</fullName>
    </submittedName>
</protein>
<dbReference type="HOGENOM" id="CLU_114985_0_0_6"/>
<dbReference type="Proteomes" id="UP000007069">
    <property type="component" value="Chromosome"/>
</dbReference>
<dbReference type="STRING" id="456327.BJD11_11865"/>
<dbReference type="KEGG" id="xcv:XCV2110"/>
<dbReference type="AlphaFoldDB" id="Q3BTS2"/>
<evidence type="ECO:0000313" key="1">
    <source>
        <dbReference type="EMBL" id="CAJ23787.1"/>
    </source>
</evidence>
<name>Q3BTS2_XANE5</name>
<organism evidence="2">
    <name type="scientific">Xanthomonas euvesicatoria pv. vesicatoria (strain 85-10)</name>
    <name type="common">Xanthomonas campestris pv. vesicatoria</name>
    <dbReference type="NCBI Taxonomy" id="316273"/>
    <lineage>
        <taxon>Bacteria</taxon>
        <taxon>Pseudomonadati</taxon>
        <taxon>Pseudomonadota</taxon>
        <taxon>Gammaproteobacteria</taxon>
        <taxon>Lysobacterales</taxon>
        <taxon>Lysobacteraceae</taxon>
        <taxon>Xanthomonas</taxon>
    </lineage>
</organism>
<accession>Q3BTS2</accession>
<dbReference type="EMBL" id="AM039952">
    <property type="protein sequence ID" value="CAJ23787.1"/>
    <property type="molecule type" value="Genomic_DNA"/>
</dbReference>
<reference evidence="1 2" key="1">
    <citation type="journal article" date="2005" name="J. Bacteriol.">
        <title>Insights into genome plasticity and pathogenicity of the plant pathogenic Bacterium Xanthomonas campestris pv. vesicatoria revealed by the complete genome sequence.</title>
        <authorList>
            <person name="Thieme F."/>
            <person name="Koebnik R."/>
            <person name="Bekel T."/>
            <person name="Berger C."/>
            <person name="Boch J."/>
            <person name="Buettner D."/>
            <person name="Caldana C."/>
            <person name="Gaigalat L."/>
            <person name="Goesmann A."/>
            <person name="Kay S."/>
            <person name="Kirchner O."/>
            <person name="Lanz C."/>
            <person name="Linke B."/>
            <person name="McHardy A.C."/>
            <person name="Meyer F."/>
            <person name="Mittenhuber G."/>
            <person name="Nies D.H."/>
            <person name="Niesbach-Kloesgen U."/>
            <person name="Patschkowski T."/>
            <person name="Rueckert C."/>
            <person name="Rupp O."/>
            <person name="Schneicker S."/>
            <person name="Schuster S.C."/>
            <person name="Vorhoelter F.J."/>
            <person name="Weber E."/>
            <person name="Puehler A."/>
            <person name="Bonas U."/>
            <person name="Bartels D."/>
            <person name="Kaiser O."/>
        </authorList>
    </citation>
    <scope>NUCLEOTIDE SEQUENCE [LARGE SCALE GENOMIC DNA]</scope>
    <source>
        <strain evidence="1 2">85-10</strain>
    </source>
</reference>
<sequence>MARVFFLCVDLNSDTRSCIPRRQAGSNASDDAYRHGREAHRLPLRGCVRCRRSAHAGGQVLPRPIAVLHHTRPIAAQRHLCRRQVWRCSLQRRLRSCKRFKVCCCPADRSSLCSLGMSTTSPEDLLTMEGTLHGIAYAVVARQLERQRVVLDTLQVGGQSVPLTGSPTFGSLQAAVDIGSKLARQYIGELLKKQTRPRSTPPGNAQG</sequence>
<evidence type="ECO:0000313" key="2">
    <source>
        <dbReference type="Proteomes" id="UP000007069"/>
    </source>
</evidence>
<proteinExistence type="predicted"/>
<gene>
    <name evidence="1" type="ordered locus">XCV2110</name>
</gene>